<dbReference type="Gene3D" id="2.40.100.10">
    <property type="entry name" value="Cyclophilin-like"/>
    <property type="match status" value="1"/>
</dbReference>
<dbReference type="EMBL" id="CM026424">
    <property type="protein sequence ID" value="KAG0580719.1"/>
    <property type="molecule type" value="Genomic_DNA"/>
</dbReference>
<protein>
    <recommendedName>
        <fullName evidence="4">Peptidyl-prolyl cis-trans isomerase</fullName>
        <shortName evidence="4">PPIase</shortName>
        <ecNumber evidence="4">5.2.1.8</ecNumber>
    </recommendedName>
</protein>
<dbReference type="SUPFAM" id="SSF50891">
    <property type="entry name" value="Cyclophilin-like"/>
    <property type="match status" value="1"/>
</dbReference>
<keyword evidence="3 4" id="KW-0413">Isomerase</keyword>
<dbReference type="PANTHER" id="PTHR45625:SF4">
    <property type="entry name" value="PEPTIDYLPROLYL ISOMERASE DOMAIN AND WD REPEAT-CONTAINING PROTEIN 1"/>
    <property type="match status" value="1"/>
</dbReference>
<evidence type="ECO:0000256" key="2">
    <source>
        <dbReference type="ARBA" id="ARBA00023186"/>
    </source>
</evidence>
<comment type="catalytic activity">
    <reaction evidence="4">
        <text>[protein]-peptidylproline (omega=180) = [protein]-peptidylproline (omega=0)</text>
        <dbReference type="Rhea" id="RHEA:16237"/>
        <dbReference type="Rhea" id="RHEA-COMP:10747"/>
        <dbReference type="Rhea" id="RHEA-COMP:10748"/>
        <dbReference type="ChEBI" id="CHEBI:83833"/>
        <dbReference type="ChEBI" id="CHEBI:83834"/>
        <dbReference type="EC" id="5.2.1.8"/>
    </reaction>
</comment>
<sequence>MARMSEAMCKEVIRGETSRMLYPYPEHEKPDPVVILDTTAGDMTLEFHFKESPKTVHNFLELCRCGYYEPCLFNRIQKDLWVQCGDPTSTGRGGESIHGPDFPDEYTSTLKHDKAGVVSMCNKRKPDTNGSQFFITLGPAPWLNGMNTIFGQVVKGLDVLKRMNTIHVNKYDRPLDHVKLTRTLVVERPRHFEWRPHAESYGCLKSKGSQLAEFENSKPLFLRPAKVAPERNSFLKLKRMNARFYMKTSQGGWELWRKRAY</sequence>
<evidence type="ECO:0000256" key="4">
    <source>
        <dbReference type="RuleBase" id="RU363019"/>
    </source>
</evidence>
<gene>
    <name evidence="6" type="ORF">KC19_4G193700</name>
</gene>
<dbReference type="Pfam" id="PF00160">
    <property type="entry name" value="Pro_isomerase"/>
    <property type="match status" value="1"/>
</dbReference>
<comment type="similarity">
    <text evidence="4">Belongs to the cyclophilin-type PPIase family.</text>
</comment>
<dbReference type="InterPro" id="IPR044666">
    <property type="entry name" value="Cyclophilin_A-like"/>
</dbReference>
<comment type="caution">
    <text evidence="6">The sequence shown here is derived from an EMBL/GenBank/DDBJ whole genome shotgun (WGS) entry which is preliminary data.</text>
</comment>
<dbReference type="InterPro" id="IPR002130">
    <property type="entry name" value="Cyclophilin-type_PPIase_dom"/>
</dbReference>
<dbReference type="EC" id="5.2.1.8" evidence="4"/>
<evidence type="ECO:0000256" key="1">
    <source>
        <dbReference type="ARBA" id="ARBA00023110"/>
    </source>
</evidence>
<dbReference type="Proteomes" id="UP000822688">
    <property type="component" value="Chromosome 4"/>
</dbReference>
<dbReference type="GO" id="GO:0003755">
    <property type="term" value="F:peptidyl-prolyl cis-trans isomerase activity"/>
    <property type="evidence" value="ECO:0007669"/>
    <property type="project" value="UniProtKB-UniRule"/>
</dbReference>
<dbReference type="PRINTS" id="PR00153">
    <property type="entry name" value="CSAPPISMRASE"/>
</dbReference>
<keyword evidence="2" id="KW-0143">Chaperone</keyword>
<accession>A0A8T0ICT1</accession>
<organism evidence="6 7">
    <name type="scientific">Ceratodon purpureus</name>
    <name type="common">Fire moss</name>
    <name type="synonym">Dicranum purpureum</name>
    <dbReference type="NCBI Taxonomy" id="3225"/>
    <lineage>
        <taxon>Eukaryota</taxon>
        <taxon>Viridiplantae</taxon>
        <taxon>Streptophyta</taxon>
        <taxon>Embryophyta</taxon>
        <taxon>Bryophyta</taxon>
        <taxon>Bryophytina</taxon>
        <taxon>Bryopsida</taxon>
        <taxon>Dicranidae</taxon>
        <taxon>Pseudoditrichales</taxon>
        <taxon>Ditrichaceae</taxon>
        <taxon>Ceratodon</taxon>
    </lineage>
</organism>
<dbReference type="GO" id="GO:0071013">
    <property type="term" value="C:catalytic step 2 spliceosome"/>
    <property type="evidence" value="ECO:0007669"/>
    <property type="project" value="TreeGrafter"/>
</dbReference>
<name>A0A8T0ICT1_CERPU</name>
<proteinExistence type="inferred from homology"/>
<evidence type="ECO:0000313" key="7">
    <source>
        <dbReference type="Proteomes" id="UP000822688"/>
    </source>
</evidence>
<dbReference type="PROSITE" id="PS50072">
    <property type="entry name" value="CSA_PPIASE_2"/>
    <property type="match status" value="1"/>
</dbReference>
<keyword evidence="1 4" id="KW-0697">Rotamase</keyword>
<comment type="function">
    <text evidence="4">PPIases accelerate the folding of proteins. It catalyzes the cis-trans isomerization of proline imidic peptide bonds in oligopeptides.</text>
</comment>
<dbReference type="PANTHER" id="PTHR45625">
    <property type="entry name" value="PEPTIDYL-PROLYL CIS-TRANS ISOMERASE-RELATED"/>
    <property type="match status" value="1"/>
</dbReference>
<reference evidence="6" key="1">
    <citation type="submission" date="2020-06" db="EMBL/GenBank/DDBJ databases">
        <title>WGS assembly of Ceratodon purpureus strain R40.</title>
        <authorList>
            <person name="Carey S.B."/>
            <person name="Jenkins J."/>
            <person name="Shu S."/>
            <person name="Lovell J.T."/>
            <person name="Sreedasyam A."/>
            <person name="Maumus F."/>
            <person name="Tiley G.P."/>
            <person name="Fernandez-Pozo N."/>
            <person name="Barry K."/>
            <person name="Chen C."/>
            <person name="Wang M."/>
            <person name="Lipzen A."/>
            <person name="Daum C."/>
            <person name="Saski C.A."/>
            <person name="Payton A.C."/>
            <person name="Mcbreen J.C."/>
            <person name="Conrad R.E."/>
            <person name="Kollar L.M."/>
            <person name="Olsson S."/>
            <person name="Huttunen S."/>
            <person name="Landis J.B."/>
            <person name="Wickett N.J."/>
            <person name="Johnson M.G."/>
            <person name="Rensing S.A."/>
            <person name="Grimwood J."/>
            <person name="Schmutz J."/>
            <person name="Mcdaniel S.F."/>
        </authorList>
    </citation>
    <scope>NUCLEOTIDE SEQUENCE</scope>
    <source>
        <strain evidence="6">R40</strain>
    </source>
</reference>
<evidence type="ECO:0000313" key="6">
    <source>
        <dbReference type="EMBL" id="KAG0580719.1"/>
    </source>
</evidence>
<dbReference type="InterPro" id="IPR029000">
    <property type="entry name" value="Cyclophilin-like_dom_sf"/>
</dbReference>
<evidence type="ECO:0000259" key="5">
    <source>
        <dbReference type="PROSITE" id="PS50072"/>
    </source>
</evidence>
<keyword evidence="7" id="KW-1185">Reference proteome</keyword>
<feature type="domain" description="PPIase cyclophilin-type" evidence="5">
    <location>
        <begin position="33"/>
        <end position="185"/>
    </location>
</feature>
<evidence type="ECO:0000256" key="3">
    <source>
        <dbReference type="ARBA" id="ARBA00023235"/>
    </source>
</evidence>
<dbReference type="AlphaFoldDB" id="A0A8T0ICT1"/>